<protein>
    <submittedName>
        <fullName evidence="1">Uncharacterized protein</fullName>
    </submittedName>
</protein>
<sequence>MPLHIDNLVSRVRTADGDAVGGEWSEEQLDRLVELVRERLARDRRDAEQVADATRIGADALAAGSAE</sequence>
<name>A0A5Q0GXN3_SACSY</name>
<keyword evidence="2" id="KW-1185">Reference proteome</keyword>
<dbReference type="Proteomes" id="UP000325787">
    <property type="component" value="Chromosome"/>
</dbReference>
<dbReference type="EMBL" id="CP034550">
    <property type="protein sequence ID" value="QFZ18653.1"/>
    <property type="molecule type" value="Genomic_DNA"/>
</dbReference>
<proteinExistence type="predicted"/>
<evidence type="ECO:0000313" key="1">
    <source>
        <dbReference type="EMBL" id="QFZ18653.1"/>
    </source>
</evidence>
<reference evidence="2" key="1">
    <citation type="journal article" date="2021" name="Curr. Microbiol.">
        <title>Complete genome of nocamycin-producing strain Saccharothrix syringae NRRL B-16468 reveals the biosynthetic potential for secondary metabolites.</title>
        <authorList>
            <person name="Mo X."/>
            <person name="Yang S."/>
        </authorList>
    </citation>
    <scope>NUCLEOTIDE SEQUENCE [LARGE SCALE GENOMIC DNA]</scope>
    <source>
        <strain evidence="2">ATCC 51364 / DSM 43886 / JCM 6844 / KCTC 9398 / NBRC 14523 / NRRL B-16468 / INA 2240</strain>
    </source>
</reference>
<dbReference type="KEGG" id="ssyi:EKG83_15335"/>
<organism evidence="1 2">
    <name type="scientific">Saccharothrix syringae</name>
    <name type="common">Nocardiopsis syringae</name>
    <dbReference type="NCBI Taxonomy" id="103733"/>
    <lineage>
        <taxon>Bacteria</taxon>
        <taxon>Bacillati</taxon>
        <taxon>Actinomycetota</taxon>
        <taxon>Actinomycetes</taxon>
        <taxon>Pseudonocardiales</taxon>
        <taxon>Pseudonocardiaceae</taxon>
        <taxon>Saccharothrix</taxon>
    </lineage>
</organism>
<dbReference type="RefSeq" id="WP_033433185.1">
    <property type="nucleotide sequence ID" value="NZ_CP034550.1"/>
</dbReference>
<gene>
    <name evidence="1" type="ORF">EKG83_15335</name>
</gene>
<evidence type="ECO:0000313" key="2">
    <source>
        <dbReference type="Proteomes" id="UP000325787"/>
    </source>
</evidence>
<dbReference type="AlphaFoldDB" id="A0A5Q0GXN3"/>
<accession>A0A5Q0GXN3</accession>